<keyword evidence="3" id="KW-1185">Reference proteome</keyword>
<comment type="caution">
    <text evidence="2">The sequence shown here is derived from an EMBL/GenBank/DDBJ whole genome shotgun (WGS) entry which is preliminary data.</text>
</comment>
<reference evidence="2 3" key="1">
    <citation type="submission" date="2019-08" db="EMBL/GenBank/DDBJ databases">
        <title>Whole genome of Aphis craccivora.</title>
        <authorList>
            <person name="Voronova N.V."/>
            <person name="Shulinski R.S."/>
            <person name="Bandarenka Y.V."/>
            <person name="Zhorov D.G."/>
            <person name="Warner D."/>
        </authorList>
    </citation>
    <scope>NUCLEOTIDE SEQUENCE [LARGE SCALE GENOMIC DNA]</scope>
    <source>
        <strain evidence="2">180601</strain>
        <tissue evidence="2">Whole Body</tissue>
    </source>
</reference>
<evidence type="ECO:0000313" key="3">
    <source>
        <dbReference type="Proteomes" id="UP000478052"/>
    </source>
</evidence>
<gene>
    <name evidence="2" type="ORF">FWK35_00027054</name>
</gene>
<evidence type="ECO:0000256" key="1">
    <source>
        <dbReference type="SAM" id="Phobius"/>
    </source>
</evidence>
<keyword evidence="1" id="KW-0812">Transmembrane</keyword>
<dbReference type="EMBL" id="VUJU01006282">
    <property type="protein sequence ID" value="KAF0748960.1"/>
    <property type="molecule type" value="Genomic_DNA"/>
</dbReference>
<name>A0A6G0Y4Q9_APHCR</name>
<keyword evidence="1" id="KW-1133">Transmembrane helix</keyword>
<organism evidence="2 3">
    <name type="scientific">Aphis craccivora</name>
    <name type="common">Cowpea aphid</name>
    <dbReference type="NCBI Taxonomy" id="307492"/>
    <lineage>
        <taxon>Eukaryota</taxon>
        <taxon>Metazoa</taxon>
        <taxon>Ecdysozoa</taxon>
        <taxon>Arthropoda</taxon>
        <taxon>Hexapoda</taxon>
        <taxon>Insecta</taxon>
        <taxon>Pterygota</taxon>
        <taxon>Neoptera</taxon>
        <taxon>Paraneoptera</taxon>
        <taxon>Hemiptera</taxon>
        <taxon>Sternorrhyncha</taxon>
        <taxon>Aphidomorpha</taxon>
        <taxon>Aphidoidea</taxon>
        <taxon>Aphididae</taxon>
        <taxon>Aphidini</taxon>
        <taxon>Aphis</taxon>
        <taxon>Aphis</taxon>
    </lineage>
</organism>
<dbReference type="Proteomes" id="UP000478052">
    <property type="component" value="Unassembled WGS sequence"/>
</dbReference>
<evidence type="ECO:0000313" key="2">
    <source>
        <dbReference type="EMBL" id="KAF0748960.1"/>
    </source>
</evidence>
<accession>A0A6G0Y4Q9</accession>
<feature type="transmembrane region" description="Helical" evidence="1">
    <location>
        <begin position="6"/>
        <end position="23"/>
    </location>
</feature>
<keyword evidence="1" id="KW-0472">Membrane</keyword>
<proteinExistence type="predicted"/>
<protein>
    <submittedName>
        <fullName evidence="2">Uncharacterized protein</fullName>
    </submittedName>
</protein>
<dbReference type="AlphaFoldDB" id="A0A6G0Y4Q9"/>
<sequence length="210" mass="24918">MLNKFVYFLYWHLFVLCWLYVYTNIRYESRLAKGSLPVFINLNKAKICMTSAERTVCVETVEHVPLISMANIYYLLNPQRLTFYTGLKIELHLFFPNCLYYYILASERSDDECIDFTILCVFFFVCLCTRECVEIKLKFQTLGVISDRKLNLVGALKRSFLKISNSFQSNEKNQKKKLRKTGNFTQNQFLTIDFFIWLICRKCEKSQVDN</sequence>